<dbReference type="Ensembl" id="ENSAMXT00000051931.1">
    <property type="protein sequence ID" value="ENSAMXP00000051193.1"/>
    <property type="gene ID" value="ENSAMXG00000037051.1"/>
</dbReference>
<evidence type="ECO:0000256" key="3">
    <source>
        <dbReference type="ARBA" id="ARBA00023136"/>
    </source>
</evidence>
<feature type="domain" description="Immunoglobulin" evidence="7">
    <location>
        <begin position="21"/>
        <end position="118"/>
    </location>
</feature>
<dbReference type="SMART" id="SM00409">
    <property type="entry name" value="IG"/>
    <property type="match status" value="1"/>
</dbReference>
<proteinExistence type="predicted"/>
<reference evidence="9" key="2">
    <citation type="journal article" date="2014" name="Nat. Commun.">
        <title>The cavefish genome reveals candidate genes for eye loss.</title>
        <authorList>
            <person name="McGaugh S.E."/>
            <person name="Gross J.B."/>
            <person name="Aken B."/>
            <person name="Blin M."/>
            <person name="Borowsky R."/>
            <person name="Chalopin D."/>
            <person name="Hinaux H."/>
            <person name="Jeffery W.R."/>
            <person name="Keene A."/>
            <person name="Ma L."/>
            <person name="Minx P."/>
            <person name="Murphy D."/>
            <person name="O'Quin K.E."/>
            <person name="Retaux S."/>
            <person name="Rohner N."/>
            <person name="Searle S.M."/>
            <person name="Stahl B.A."/>
            <person name="Tabin C."/>
            <person name="Volff J.N."/>
            <person name="Yoshizawa M."/>
            <person name="Warren W.C."/>
        </authorList>
    </citation>
    <scope>NUCLEOTIDE SEQUENCE [LARGE SCALE GENOMIC DNA]</scope>
    <source>
        <strain evidence="9">female</strain>
    </source>
</reference>
<dbReference type="InterPro" id="IPR003599">
    <property type="entry name" value="Ig_sub"/>
</dbReference>
<reference evidence="8" key="3">
    <citation type="submission" date="2025-08" db="UniProtKB">
        <authorList>
            <consortium name="Ensembl"/>
        </authorList>
    </citation>
    <scope>IDENTIFICATION</scope>
</reference>
<comment type="subcellular location">
    <subcellularLocation>
        <location evidence="1">Membrane</location>
    </subcellularLocation>
</comment>
<evidence type="ECO:0000259" key="7">
    <source>
        <dbReference type="SMART" id="SM00409"/>
    </source>
</evidence>
<dbReference type="PANTHER" id="PTHR11860">
    <property type="entry name" value="POLYMERIC-IMMUNOGLOBULIN RECEPTOR"/>
    <property type="match status" value="1"/>
</dbReference>
<dbReference type="Proteomes" id="UP000018467">
    <property type="component" value="Unassembled WGS sequence"/>
</dbReference>
<keyword evidence="5" id="KW-1133">Transmembrane helix</keyword>
<keyword evidence="6" id="KW-0732">Signal</keyword>
<dbReference type="Bgee" id="ENSAMXG00000037051">
    <property type="expression patterns" value="Expressed in camera-type eye and 6 other cell types or tissues"/>
</dbReference>
<feature type="transmembrane region" description="Helical" evidence="5">
    <location>
        <begin position="176"/>
        <end position="199"/>
    </location>
</feature>
<feature type="signal peptide" evidence="6">
    <location>
        <begin position="1"/>
        <end position="19"/>
    </location>
</feature>
<feature type="chain" id="PRO_5017179512" description="Immunoglobulin domain-containing protein" evidence="6">
    <location>
        <begin position="20"/>
        <end position="229"/>
    </location>
</feature>
<reference evidence="8" key="4">
    <citation type="submission" date="2025-09" db="UniProtKB">
        <authorList>
            <consortium name="Ensembl"/>
        </authorList>
    </citation>
    <scope>IDENTIFICATION</scope>
</reference>
<dbReference type="InterPro" id="IPR036179">
    <property type="entry name" value="Ig-like_dom_sf"/>
</dbReference>
<dbReference type="InParanoid" id="A0A3B1K9S6"/>
<evidence type="ECO:0000256" key="2">
    <source>
        <dbReference type="ARBA" id="ARBA00022692"/>
    </source>
</evidence>
<dbReference type="InterPro" id="IPR013106">
    <property type="entry name" value="Ig_V-set"/>
</dbReference>
<dbReference type="Pfam" id="PF07686">
    <property type="entry name" value="V-set"/>
    <property type="match status" value="1"/>
</dbReference>
<evidence type="ECO:0000256" key="4">
    <source>
        <dbReference type="SAM" id="MobiDB-lite"/>
    </source>
</evidence>
<organism evidence="8 9">
    <name type="scientific">Astyanax mexicanus</name>
    <name type="common">Blind cave fish</name>
    <name type="synonym">Astyanax fasciatus mexicanus</name>
    <dbReference type="NCBI Taxonomy" id="7994"/>
    <lineage>
        <taxon>Eukaryota</taxon>
        <taxon>Metazoa</taxon>
        <taxon>Chordata</taxon>
        <taxon>Craniata</taxon>
        <taxon>Vertebrata</taxon>
        <taxon>Euteleostomi</taxon>
        <taxon>Actinopterygii</taxon>
        <taxon>Neopterygii</taxon>
        <taxon>Teleostei</taxon>
        <taxon>Ostariophysi</taxon>
        <taxon>Characiformes</taxon>
        <taxon>Characoidei</taxon>
        <taxon>Acestrorhamphidae</taxon>
        <taxon>Acestrorhamphinae</taxon>
        <taxon>Astyanax</taxon>
    </lineage>
</organism>
<reference evidence="9" key="1">
    <citation type="submission" date="2013-03" db="EMBL/GenBank/DDBJ databases">
        <authorList>
            <person name="Jeffery W."/>
            <person name="Warren W."/>
            <person name="Wilson R.K."/>
        </authorList>
    </citation>
    <scope>NUCLEOTIDE SEQUENCE</scope>
    <source>
        <strain evidence="9">female</strain>
    </source>
</reference>
<dbReference type="SUPFAM" id="SSF48726">
    <property type="entry name" value="Immunoglobulin"/>
    <property type="match status" value="1"/>
</dbReference>
<evidence type="ECO:0000313" key="9">
    <source>
        <dbReference type="Proteomes" id="UP000018467"/>
    </source>
</evidence>
<accession>A0A3B1K9S6</accession>
<feature type="compositionally biased region" description="Low complexity" evidence="4">
    <location>
        <begin position="135"/>
        <end position="155"/>
    </location>
</feature>
<evidence type="ECO:0000313" key="8">
    <source>
        <dbReference type="Ensembl" id="ENSAMXP00000051193.1"/>
    </source>
</evidence>
<dbReference type="PANTHER" id="PTHR11860:SF118">
    <property type="entry name" value="CMRF35-LIKE MOLECULE 3-RELATED"/>
    <property type="match status" value="1"/>
</dbReference>
<dbReference type="GO" id="GO:0004888">
    <property type="term" value="F:transmembrane signaling receptor activity"/>
    <property type="evidence" value="ECO:0007669"/>
    <property type="project" value="TreeGrafter"/>
</dbReference>
<keyword evidence="3 5" id="KW-0472">Membrane</keyword>
<keyword evidence="9" id="KW-1185">Reference proteome</keyword>
<dbReference type="GO" id="GO:0005886">
    <property type="term" value="C:plasma membrane"/>
    <property type="evidence" value="ECO:0007669"/>
    <property type="project" value="TreeGrafter"/>
</dbReference>
<evidence type="ECO:0000256" key="5">
    <source>
        <dbReference type="SAM" id="Phobius"/>
    </source>
</evidence>
<keyword evidence="2 5" id="KW-0812">Transmembrane</keyword>
<feature type="region of interest" description="Disordered" evidence="4">
    <location>
        <begin position="123"/>
        <end position="155"/>
    </location>
</feature>
<dbReference type="Gene3D" id="2.60.40.10">
    <property type="entry name" value="Immunoglobulins"/>
    <property type="match status" value="1"/>
</dbReference>
<name>A0A3B1K9S6_ASTMX</name>
<evidence type="ECO:0000256" key="1">
    <source>
        <dbReference type="ARBA" id="ARBA00004370"/>
    </source>
</evidence>
<sequence length="229" mass="24722">MLFFIVVGWILLSELSVVASEIKVSGHVGGSVGISCSHMFASTNTKYFCRNPCTDKDILIQSDKSDNSSSGRYRLEDKKNGVFTVTITELQKSDAGTYWCGVDRAVMDTYRKVILTVTDASPTTAPVRTSRSEEPSTSSSTSTISNSTPPSISPSISKTITSIQSTVSPGGSPTTLLYTVAGLVSIVIILGLSLITLYCKCRRTTIKSQSKFPTTTTRNPIFMPSFCRV</sequence>
<dbReference type="InterPro" id="IPR050671">
    <property type="entry name" value="CD300_family_receptors"/>
</dbReference>
<protein>
    <recommendedName>
        <fullName evidence="7">Immunoglobulin domain-containing protein</fullName>
    </recommendedName>
</protein>
<dbReference type="GeneTree" id="ENSGT01030000235252"/>
<evidence type="ECO:0000256" key="6">
    <source>
        <dbReference type="SAM" id="SignalP"/>
    </source>
</evidence>
<dbReference type="InterPro" id="IPR013783">
    <property type="entry name" value="Ig-like_fold"/>
</dbReference>
<dbReference type="AlphaFoldDB" id="A0A3B1K9S6"/>